<dbReference type="PANTHER" id="PTHR10183:SF379">
    <property type="entry name" value="CALPAIN-5"/>
    <property type="match status" value="1"/>
</dbReference>
<feature type="domain" description="Calpain catalytic" evidence="6">
    <location>
        <begin position="1"/>
        <end position="203"/>
    </location>
</feature>
<accession>S9VPM5</accession>
<dbReference type="PANTHER" id="PTHR10183">
    <property type="entry name" value="CALPAIN"/>
    <property type="match status" value="1"/>
</dbReference>
<dbReference type="GO" id="GO:0004198">
    <property type="term" value="F:calcium-dependent cysteine-type endopeptidase activity"/>
    <property type="evidence" value="ECO:0007669"/>
    <property type="project" value="InterPro"/>
</dbReference>
<dbReference type="InterPro" id="IPR022684">
    <property type="entry name" value="Calpain_cysteine_protease"/>
</dbReference>
<evidence type="ECO:0000259" key="6">
    <source>
        <dbReference type="PROSITE" id="PS50203"/>
    </source>
</evidence>
<comment type="caution">
    <text evidence="5">Lacks conserved residue(s) required for the propagation of feature annotation.</text>
</comment>
<keyword evidence="8" id="KW-1185">Reference proteome</keyword>
<evidence type="ECO:0000256" key="3">
    <source>
        <dbReference type="ARBA" id="ARBA00022801"/>
    </source>
</evidence>
<organism evidence="7 8">
    <name type="scientific">Strigomonas culicis</name>
    <dbReference type="NCBI Taxonomy" id="28005"/>
    <lineage>
        <taxon>Eukaryota</taxon>
        <taxon>Discoba</taxon>
        <taxon>Euglenozoa</taxon>
        <taxon>Kinetoplastea</taxon>
        <taxon>Metakinetoplastina</taxon>
        <taxon>Trypanosomatida</taxon>
        <taxon>Trypanosomatidae</taxon>
        <taxon>Strigomonadinae</taxon>
        <taxon>Strigomonas</taxon>
    </lineage>
</organism>
<dbReference type="PRINTS" id="PR00704">
    <property type="entry name" value="CALPAIN"/>
</dbReference>
<dbReference type="InterPro" id="IPR038765">
    <property type="entry name" value="Papain-like_cys_pep_sf"/>
</dbReference>
<dbReference type="OrthoDB" id="244210at2759"/>
<evidence type="ECO:0000256" key="1">
    <source>
        <dbReference type="ARBA" id="ARBA00007623"/>
    </source>
</evidence>
<dbReference type="EMBL" id="ATMH01004772">
    <property type="protein sequence ID" value="EPY29006.1"/>
    <property type="molecule type" value="Genomic_DNA"/>
</dbReference>
<comment type="similarity">
    <text evidence="1">Belongs to the peptidase C2 family.</text>
</comment>
<comment type="caution">
    <text evidence="7">The sequence shown here is derived from an EMBL/GenBank/DDBJ whole genome shotgun (WGS) entry which is preliminary data.</text>
</comment>
<name>S9VPM5_9TRYP</name>
<dbReference type="PROSITE" id="PS50203">
    <property type="entry name" value="CALPAIN_CAT"/>
    <property type="match status" value="1"/>
</dbReference>
<evidence type="ECO:0000256" key="5">
    <source>
        <dbReference type="PROSITE-ProRule" id="PRU00239"/>
    </source>
</evidence>
<evidence type="ECO:0000313" key="7">
    <source>
        <dbReference type="EMBL" id="EPY29006.1"/>
    </source>
</evidence>
<dbReference type="SUPFAM" id="SSF54001">
    <property type="entry name" value="Cysteine proteinases"/>
    <property type="match status" value="1"/>
</dbReference>
<keyword evidence="3" id="KW-0378">Hydrolase</keyword>
<keyword evidence="2" id="KW-0645">Protease</keyword>
<dbReference type="Proteomes" id="UP000015354">
    <property type="component" value="Unassembled WGS sequence"/>
</dbReference>
<gene>
    <name evidence="7" type="ORF">STCU_04772</name>
</gene>
<dbReference type="Pfam" id="PF00648">
    <property type="entry name" value="Peptidase_C2"/>
    <property type="match status" value="1"/>
</dbReference>
<dbReference type="GO" id="GO:0006508">
    <property type="term" value="P:proteolysis"/>
    <property type="evidence" value="ECO:0007669"/>
    <property type="project" value="UniProtKB-KW"/>
</dbReference>
<evidence type="ECO:0000313" key="8">
    <source>
        <dbReference type="Proteomes" id="UP000015354"/>
    </source>
</evidence>
<evidence type="ECO:0000256" key="4">
    <source>
        <dbReference type="ARBA" id="ARBA00022807"/>
    </source>
</evidence>
<dbReference type="AlphaFoldDB" id="S9VPM5"/>
<dbReference type="InterPro" id="IPR001300">
    <property type="entry name" value="Peptidase_C2_calpain_cat"/>
</dbReference>
<proteinExistence type="inferred from homology"/>
<keyword evidence="4" id="KW-0788">Thiol protease</keyword>
<protein>
    <recommendedName>
        <fullName evidence="6">Calpain catalytic domain-containing protein</fullName>
    </recommendedName>
</protein>
<evidence type="ECO:0000256" key="2">
    <source>
        <dbReference type="ARBA" id="ARBA00022670"/>
    </source>
</evidence>
<sequence length="248" mass="28412">MLSTLATLVQYPEVIRKCFISKKVRKDGRYTFQFFRGKKWVKVEIDDKIAMEDGDVLYACSPTEEWWPLLLEKAYAKFYTAYDHLEGCTLQETFHDLTGMPVLNIPMDAKLAKTAGADVTEGAYWLDLSQRIRDGEFAAAILTKDMDIENMGLQRDQQYGVLEIFSITGTSSVSDVVVHLHNPFEDEEFIYMGPMNPKDTMWTAKLRAKYDVDNERSIFLPLRYAAEDYQLDAALLHDDAGAGRHVLR</sequence>
<reference evidence="7 8" key="1">
    <citation type="journal article" date="2013" name="PLoS ONE">
        <title>Predicting the Proteins of Angomonas deanei, Strigomonas culicis and Their Respective Endosymbionts Reveals New Aspects of the Trypanosomatidae Family.</title>
        <authorList>
            <person name="Motta M.C."/>
            <person name="Martins A.C."/>
            <person name="de Souza S.S."/>
            <person name="Catta-Preta C.M."/>
            <person name="Silva R."/>
            <person name="Klein C.C."/>
            <person name="de Almeida L.G."/>
            <person name="de Lima Cunha O."/>
            <person name="Ciapina L.P."/>
            <person name="Brocchi M."/>
            <person name="Colabardini A.C."/>
            <person name="de Araujo Lima B."/>
            <person name="Machado C.R."/>
            <person name="de Almeida Soares C.M."/>
            <person name="Probst C.M."/>
            <person name="de Menezes C.B."/>
            <person name="Thompson C.E."/>
            <person name="Bartholomeu D.C."/>
            <person name="Gradia D.F."/>
            <person name="Pavoni D.P."/>
            <person name="Grisard E.C."/>
            <person name="Fantinatti-Garboggini F."/>
            <person name="Marchini F.K."/>
            <person name="Rodrigues-Luiz G.F."/>
            <person name="Wagner G."/>
            <person name="Goldman G.H."/>
            <person name="Fietto J.L."/>
            <person name="Elias M.C."/>
            <person name="Goldman M.H."/>
            <person name="Sagot M.F."/>
            <person name="Pereira M."/>
            <person name="Stoco P.H."/>
            <person name="de Mendonca-Neto R.P."/>
            <person name="Teixeira S.M."/>
            <person name="Maciel T.E."/>
            <person name="de Oliveira Mendes T.A."/>
            <person name="Urmenyi T.P."/>
            <person name="de Souza W."/>
            <person name="Schenkman S."/>
            <person name="de Vasconcelos A.T."/>
        </authorList>
    </citation>
    <scope>NUCLEOTIDE SEQUENCE [LARGE SCALE GENOMIC DNA]</scope>
</reference>